<dbReference type="AlphaFoldDB" id="A0A8K0CYU3"/>
<dbReference type="Proteomes" id="UP000801492">
    <property type="component" value="Unassembled WGS sequence"/>
</dbReference>
<gene>
    <name evidence="1" type="ORF">ILUMI_12107</name>
</gene>
<comment type="caution">
    <text evidence="1">The sequence shown here is derived from an EMBL/GenBank/DDBJ whole genome shotgun (WGS) entry which is preliminary data.</text>
</comment>
<proteinExistence type="predicted"/>
<keyword evidence="2" id="KW-1185">Reference proteome</keyword>
<reference evidence="1" key="1">
    <citation type="submission" date="2019-08" db="EMBL/GenBank/DDBJ databases">
        <title>The genome of the North American firefly Photinus pyralis.</title>
        <authorList>
            <consortium name="Photinus pyralis genome working group"/>
            <person name="Fallon T.R."/>
            <person name="Sander Lower S.E."/>
            <person name="Weng J.-K."/>
        </authorList>
    </citation>
    <scope>NUCLEOTIDE SEQUENCE</scope>
    <source>
        <strain evidence="1">TRF0915ILg1</strain>
        <tissue evidence="1">Whole body</tissue>
    </source>
</reference>
<evidence type="ECO:0000313" key="1">
    <source>
        <dbReference type="EMBL" id="KAF2894066.1"/>
    </source>
</evidence>
<evidence type="ECO:0000313" key="2">
    <source>
        <dbReference type="Proteomes" id="UP000801492"/>
    </source>
</evidence>
<organism evidence="1 2">
    <name type="scientific">Ignelater luminosus</name>
    <name type="common">Cucubano</name>
    <name type="synonym">Pyrophorus luminosus</name>
    <dbReference type="NCBI Taxonomy" id="2038154"/>
    <lineage>
        <taxon>Eukaryota</taxon>
        <taxon>Metazoa</taxon>
        <taxon>Ecdysozoa</taxon>
        <taxon>Arthropoda</taxon>
        <taxon>Hexapoda</taxon>
        <taxon>Insecta</taxon>
        <taxon>Pterygota</taxon>
        <taxon>Neoptera</taxon>
        <taxon>Endopterygota</taxon>
        <taxon>Coleoptera</taxon>
        <taxon>Polyphaga</taxon>
        <taxon>Elateriformia</taxon>
        <taxon>Elateroidea</taxon>
        <taxon>Elateridae</taxon>
        <taxon>Agrypninae</taxon>
        <taxon>Pyrophorini</taxon>
        <taxon>Ignelater</taxon>
    </lineage>
</organism>
<name>A0A8K0CYU3_IGNLU</name>
<accession>A0A8K0CYU3</accession>
<protein>
    <submittedName>
        <fullName evidence="1">Uncharacterized protein</fullName>
    </submittedName>
</protein>
<sequence>MQIPKTISFLILNKQLLLKSSFNRFKPSNTISSEDRFQFRPIQPLGSAELYSGEEIARVQDVLTYQTSSEHCYRATLNIFDKKIKQLTQNTLKQIYGWVQA</sequence>
<dbReference type="OrthoDB" id="6707857at2759"/>
<dbReference type="EMBL" id="VTPC01007372">
    <property type="protein sequence ID" value="KAF2894066.1"/>
    <property type="molecule type" value="Genomic_DNA"/>
</dbReference>